<sequence length="245" mass="27439">MEVRPCKITLIDLHHSAGHEKNTEEIRQYHKNIRGYGDIGYSAVIESDGTVGKGRDTYYSGAHDPGLAPDGSRFTMNQRAYSICHIGNFQSPNADKMTDVQFNSSVKHCVEKCKELGIIPSKATIKEHKDQFATACPGDNFPYDRYVKEVTNLYNGDDLHMERVVLLNTPEPKDMILVKEYFDYTSVCPIFFRVNGNQAPEEVFKANELVIIGGADVPNHPNRKYFSGASWFGTVAKVGQNIGQN</sequence>
<accession>W0EGA6</accession>
<dbReference type="HOGENOM" id="CLU_1150416_0_0_9"/>
<dbReference type="CDD" id="cd06583">
    <property type="entry name" value="PGRP"/>
    <property type="match status" value="1"/>
</dbReference>
<dbReference type="Pfam" id="PF01510">
    <property type="entry name" value="Amidase_2"/>
    <property type="match status" value="1"/>
</dbReference>
<dbReference type="eggNOG" id="COG5632">
    <property type="taxonomic scope" value="Bacteria"/>
</dbReference>
<dbReference type="AlphaFoldDB" id="W0EGA6"/>
<keyword evidence="3" id="KW-1185">Reference proteome</keyword>
<dbReference type="InterPro" id="IPR036505">
    <property type="entry name" value="Amidase/PGRP_sf"/>
</dbReference>
<dbReference type="EMBL" id="CP007032">
    <property type="protein sequence ID" value="AHF08553.1"/>
    <property type="molecule type" value="Genomic_DNA"/>
</dbReference>
<dbReference type="RefSeq" id="WP_006718571.1">
    <property type="nucleotide sequence ID" value="NZ_CP007032.1"/>
</dbReference>
<dbReference type="GO" id="GO:0009253">
    <property type="term" value="P:peptidoglycan catabolic process"/>
    <property type="evidence" value="ECO:0007669"/>
    <property type="project" value="InterPro"/>
</dbReference>
<evidence type="ECO:0000259" key="1">
    <source>
        <dbReference type="Pfam" id="PF01510"/>
    </source>
</evidence>
<dbReference type="KEGG" id="dmt:DESME_08825"/>
<dbReference type="GO" id="GO:0008745">
    <property type="term" value="F:N-acetylmuramoyl-L-alanine amidase activity"/>
    <property type="evidence" value="ECO:0007669"/>
    <property type="project" value="InterPro"/>
</dbReference>
<dbReference type="Gene3D" id="3.40.80.10">
    <property type="entry name" value="Peptidoglycan recognition protein-like"/>
    <property type="match status" value="1"/>
</dbReference>
<evidence type="ECO:0000313" key="2">
    <source>
        <dbReference type="EMBL" id="AHF08553.1"/>
    </source>
</evidence>
<dbReference type="STRING" id="871968.DESME_08825"/>
<proteinExistence type="predicted"/>
<dbReference type="SUPFAM" id="SSF55846">
    <property type="entry name" value="N-acetylmuramoyl-L-alanine amidase-like"/>
    <property type="match status" value="1"/>
</dbReference>
<dbReference type="InterPro" id="IPR015510">
    <property type="entry name" value="PGRP"/>
</dbReference>
<dbReference type="PANTHER" id="PTHR11022:SF41">
    <property type="entry name" value="PEPTIDOGLYCAN-RECOGNITION PROTEIN LC-RELATED"/>
    <property type="match status" value="1"/>
</dbReference>
<gene>
    <name evidence="2" type="ORF">DESME_08825</name>
</gene>
<dbReference type="PANTHER" id="PTHR11022">
    <property type="entry name" value="PEPTIDOGLYCAN RECOGNITION PROTEIN"/>
    <property type="match status" value="1"/>
</dbReference>
<feature type="domain" description="N-acetylmuramoyl-L-alanine amidase" evidence="1">
    <location>
        <begin position="7"/>
        <end position="138"/>
    </location>
</feature>
<protein>
    <recommendedName>
        <fullName evidence="1">N-acetylmuramoyl-L-alanine amidase domain-containing protein</fullName>
    </recommendedName>
</protein>
<dbReference type="OrthoDB" id="9811296at2"/>
<evidence type="ECO:0000313" key="3">
    <source>
        <dbReference type="Proteomes" id="UP000010847"/>
    </source>
</evidence>
<organism evidence="2 3">
    <name type="scientific">Desulfitobacterium metallireducens DSM 15288</name>
    <dbReference type="NCBI Taxonomy" id="871968"/>
    <lineage>
        <taxon>Bacteria</taxon>
        <taxon>Bacillati</taxon>
        <taxon>Bacillota</taxon>
        <taxon>Clostridia</taxon>
        <taxon>Eubacteriales</taxon>
        <taxon>Desulfitobacteriaceae</taxon>
        <taxon>Desulfitobacterium</taxon>
    </lineage>
</organism>
<dbReference type="InterPro" id="IPR002502">
    <property type="entry name" value="Amidase_domain"/>
</dbReference>
<name>W0EGA6_9FIRM</name>
<dbReference type="Proteomes" id="UP000010847">
    <property type="component" value="Chromosome"/>
</dbReference>
<reference evidence="2 3" key="1">
    <citation type="submission" date="2013-12" db="EMBL/GenBank/DDBJ databases">
        <authorList>
            <consortium name="DOE Joint Genome Institute"/>
            <person name="Smidt H."/>
            <person name="Huntemann M."/>
            <person name="Han J."/>
            <person name="Chen A."/>
            <person name="Kyrpides N."/>
            <person name="Mavromatis K."/>
            <person name="Markowitz V."/>
            <person name="Palaniappan K."/>
            <person name="Ivanova N."/>
            <person name="Schaumberg A."/>
            <person name="Pati A."/>
            <person name="Liolios K."/>
            <person name="Nordberg H.P."/>
            <person name="Cantor M.N."/>
            <person name="Hua S.X."/>
            <person name="Woyke T."/>
        </authorList>
    </citation>
    <scope>NUCLEOTIDE SEQUENCE [LARGE SCALE GENOMIC DNA]</scope>
    <source>
        <strain evidence="3">DSM 15288</strain>
    </source>
</reference>